<keyword evidence="6" id="KW-1185">Reference proteome</keyword>
<comment type="caution">
    <text evidence="5">The sequence shown here is derived from an EMBL/GenBank/DDBJ whole genome shotgun (WGS) entry which is preliminary data.</text>
</comment>
<protein>
    <submittedName>
        <fullName evidence="5">MerR family transcriptional regulator</fullName>
    </submittedName>
</protein>
<dbReference type="Gene3D" id="1.10.1660.10">
    <property type="match status" value="1"/>
</dbReference>
<evidence type="ECO:0000313" key="6">
    <source>
        <dbReference type="Proteomes" id="UP001595823"/>
    </source>
</evidence>
<dbReference type="PANTHER" id="PTHR30204">
    <property type="entry name" value="REDOX-CYCLING DRUG-SENSING TRANSCRIPTIONAL ACTIVATOR SOXR"/>
    <property type="match status" value="1"/>
</dbReference>
<accession>A0ABV8TVF8</accession>
<keyword evidence="1" id="KW-0805">Transcription regulation</keyword>
<dbReference type="InterPro" id="IPR047057">
    <property type="entry name" value="MerR_fam"/>
</dbReference>
<evidence type="ECO:0000259" key="4">
    <source>
        <dbReference type="PROSITE" id="PS50937"/>
    </source>
</evidence>
<proteinExistence type="predicted"/>
<evidence type="ECO:0000256" key="2">
    <source>
        <dbReference type="ARBA" id="ARBA00023125"/>
    </source>
</evidence>
<name>A0ABV8TVF8_9ACTN</name>
<dbReference type="PANTHER" id="PTHR30204:SF94">
    <property type="entry name" value="HEAVY METAL-DEPENDENT TRANSCRIPTIONAL REGULATOR HI_0293-RELATED"/>
    <property type="match status" value="1"/>
</dbReference>
<dbReference type="PROSITE" id="PS50937">
    <property type="entry name" value="HTH_MERR_2"/>
    <property type="match status" value="1"/>
</dbReference>
<gene>
    <name evidence="5" type="ORF">ACFPET_05095</name>
</gene>
<dbReference type="Proteomes" id="UP001595823">
    <property type="component" value="Unassembled WGS sequence"/>
</dbReference>
<dbReference type="InterPro" id="IPR000551">
    <property type="entry name" value="MerR-type_HTH_dom"/>
</dbReference>
<sequence>MRIGELAERTGATTRALRYYEQQGLLESQRRDNGYRDYDEAAVMRVRNIRLLLRVGLGTEDIGRFGDCLDIDLRTAPACAEALENIEQRMRTIEGRITELMDVHQRLRDHLDEVAPRQKV</sequence>
<keyword evidence="2" id="KW-0238">DNA-binding</keyword>
<dbReference type="RefSeq" id="WP_380618390.1">
    <property type="nucleotide sequence ID" value="NZ_JBHSDK010000007.1"/>
</dbReference>
<keyword evidence="3" id="KW-0804">Transcription</keyword>
<organism evidence="5 6">
    <name type="scientific">Salininema proteolyticum</name>
    <dbReference type="NCBI Taxonomy" id="1607685"/>
    <lineage>
        <taxon>Bacteria</taxon>
        <taxon>Bacillati</taxon>
        <taxon>Actinomycetota</taxon>
        <taxon>Actinomycetes</taxon>
        <taxon>Glycomycetales</taxon>
        <taxon>Glycomycetaceae</taxon>
        <taxon>Salininema</taxon>
    </lineage>
</organism>
<evidence type="ECO:0000256" key="3">
    <source>
        <dbReference type="ARBA" id="ARBA00023163"/>
    </source>
</evidence>
<dbReference type="SUPFAM" id="SSF46955">
    <property type="entry name" value="Putative DNA-binding domain"/>
    <property type="match status" value="1"/>
</dbReference>
<dbReference type="EMBL" id="JBHSDK010000007">
    <property type="protein sequence ID" value="MFC4334570.1"/>
    <property type="molecule type" value="Genomic_DNA"/>
</dbReference>
<dbReference type="SMART" id="SM00422">
    <property type="entry name" value="HTH_MERR"/>
    <property type="match status" value="1"/>
</dbReference>
<reference evidence="6" key="1">
    <citation type="journal article" date="2019" name="Int. J. Syst. Evol. Microbiol.">
        <title>The Global Catalogue of Microorganisms (GCM) 10K type strain sequencing project: providing services to taxonomists for standard genome sequencing and annotation.</title>
        <authorList>
            <consortium name="The Broad Institute Genomics Platform"/>
            <consortium name="The Broad Institute Genome Sequencing Center for Infectious Disease"/>
            <person name="Wu L."/>
            <person name="Ma J."/>
        </authorList>
    </citation>
    <scope>NUCLEOTIDE SEQUENCE [LARGE SCALE GENOMIC DNA]</scope>
    <source>
        <strain evidence="6">IBRC-M 10908</strain>
    </source>
</reference>
<evidence type="ECO:0000313" key="5">
    <source>
        <dbReference type="EMBL" id="MFC4334570.1"/>
    </source>
</evidence>
<dbReference type="PRINTS" id="PR00040">
    <property type="entry name" value="HTHMERR"/>
</dbReference>
<feature type="domain" description="HTH merR-type" evidence="4">
    <location>
        <begin position="1"/>
        <end position="68"/>
    </location>
</feature>
<evidence type="ECO:0000256" key="1">
    <source>
        <dbReference type="ARBA" id="ARBA00023015"/>
    </source>
</evidence>
<dbReference type="InterPro" id="IPR009061">
    <property type="entry name" value="DNA-bd_dom_put_sf"/>
</dbReference>
<dbReference type="Pfam" id="PF13411">
    <property type="entry name" value="MerR_1"/>
    <property type="match status" value="1"/>
</dbReference>